<feature type="transmembrane region" description="Helical" evidence="1">
    <location>
        <begin position="6"/>
        <end position="24"/>
    </location>
</feature>
<keyword evidence="1" id="KW-0472">Membrane</keyword>
<dbReference type="AlphaFoldDB" id="A0A6S6TJ21"/>
<keyword evidence="1" id="KW-1133">Transmembrane helix</keyword>
<accession>A0A6S6TJ21</accession>
<gene>
    <name evidence="2" type="ORF">HELGO_WM3745</name>
</gene>
<evidence type="ECO:0000313" key="2">
    <source>
        <dbReference type="EMBL" id="CAA6815025.1"/>
    </source>
</evidence>
<organism evidence="2">
    <name type="scientific">uncultured Sulfurovum sp</name>
    <dbReference type="NCBI Taxonomy" id="269237"/>
    <lineage>
        <taxon>Bacteria</taxon>
        <taxon>Pseudomonadati</taxon>
        <taxon>Campylobacterota</taxon>
        <taxon>Epsilonproteobacteria</taxon>
        <taxon>Campylobacterales</taxon>
        <taxon>Sulfurovaceae</taxon>
        <taxon>Sulfurovum</taxon>
        <taxon>environmental samples</taxon>
    </lineage>
</organism>
<sequence>MPESDNIYYYVVYGIILVAFFIVLKTPKKDNDKK</sequence>
<protein>
    <submittedName>
        <fullName evidence="2">Uncharacterized protein</fullName>
    </submittedName>
</protein>
<evidence type="ECO:0000256" key="1">
    <source>
        <dbReference type="SAM" id="Phobius"/>
    </source>
</evidence>
<reference evidence="2" key="1">
    <citation type="submission" date="2020-01" db="EMBL/GenBank/DDBJ databases">
        <authorList>
            <person name="Meier V. D."/>
            <person name="Meier V D."/>
        </authorList>
    </citation>
    <scope>NUCLEOTIDE SEQUENCE</scope>
    <source>
        <strain evidence="2">HLG_WM_MAG_01</strain>
    </source>
</reference>
<proteinExistence type="predicted"/>
<name>A0A6S6TJ21_9BACT</name>
<keyword evidence="1" id="KW-0812">Transmembrane</keyword>
<dbReference type="EMBL" id="CACVAS010000066">
    <property type="protein sequence ID" value="CAA6815025.1"/>
    <property type="molecule type" value="Genomic_DNA"/>
</dbReference>